<sequence length="418" mass="44353">MVKIGLIPNLTRTVQHLSCLVLLGTTLWGCSQSQGTSSAGNSASELPIGVALALTGNASLYGQESLNGIKVAETRFNAQKLTTPPIRMVIQDTGSDEAGAVNAFQTLINQANVLGIIGPTLSQQAFSADPIAERAGVPVVAPSNTAVGIPEIGLFISRVSAPVSVVAPAAIKAALKLNPQLKRVAVFYAQDDAFSRSETEIFQKTLKAQGLEIVTVQKGQTTDTDFQSQVSNALRLNPDLVVISGLAADGGNLIRQLRELNYKGLIIGGNGVNTVNLFPVCRAACDGVLVAQAYSPENPSPTNQTFRQAFEAQLQQVPSQFSAQAYTAAQVLVESLNALGKTNDLATMPRGELRQKLNQQLLQGTYDTPLGEIKFTPNGDVIQRQFYVGQIQMNPDGNSGKFALLQVTETEPSHSVNP</sequence>
<comment type="similarity">
    <text evidence="1">Belongs to the leucine-binding protein family.</text>
</comment>
<dbReference type="InterPro" id="IPR051010">
    <property type="entry name" value="BCAA_transport"/>
</dbReference>
<dbReference type="PANTHER" id="PTHR30483:SF6">
    <property type="entry name" value="PERIPLASMIC BINDING PROTEIN OF ABC TRANSPORTER FOR NATURAL AMINO ACIDS"/>
    <property type="match status" value="1"/>
</dbReference>
<gene>
    <name evidence="4" type="ORF">RIF25_10465</name>
</gene>
<dbReference type="CDD" id="cd06348">
    <property type="entry name" value="PBP1_ABC_HAAT-like"/>
    <property type="match status" value="1"/>
</dbReference>
<proteinExistence type="inferred from homology"/>
<keyword evidence="2" id="KW-0732">Signal</keyword>
<protein>
    <submittedName>
        <fullName evidence="4">ABC transporter substrate-binding protein</fullName>
    </submittedName>
</protein>
<evidence type="ECO:0000259" key="3">
    <source>
        <dbReference type="Pfam" id="PF13458"/>
    </source>
</evidence>
<dbReference type="Gene3D" id="3.40.50.2300">
    <property type="match status" value="2"/>
</dbReference>
<reference evidence="5" key="1">
    <citation type="submission" date="2023-07" db="EMBL/GenBank/DDBJ databases">
        <authorList>
            <person name="Luz R."/>
            <person name="Cordeiro R."/>
            <person name="Fonseca A."/>
            <person name="Goncalves V."/>
        </authorList>
    </citation>
    <scope>NUCLEOTIDE SEQUENCE [LARGE SCALE GENOMIC DNA]</scope>
    <source>
        <strain evidence="5">BACA0444</strain>
    </source>
</reference>
<dbReference type="Pfam" id="PF13458">
    <property type="entry name" value="Peripla_BP_6"/>
    <property type="match status" value="1"/>
</dbReference>
<dbReference type="RefSeq" id="WP_322878476.1">
    <property type="nucleotide sequence ID" value="NZ_JAVMIP010000010.1"/>
</dbReference>
<dbReference type="InterPro" id="IPR028082">
    <property type="entry name" value="Peripla_BP_I"/>
</dbReference>
<dbReference type="PANTHER" id="PTHR30483">
    <property type="entry name" value="LEUCINE-SPECIFIC-BINDING PROTEIN"/>
    <property type="match status" value="1"/>
</dbReference>
<dbReference type="Proteomes" id="UP001268256">
    <property type="component" value="Unassembled WGS sequence"/>
</dbReference>
<dbReference type="InterPro" id="IPR028081">
    <property type="entry name" value="Leu-bd"/>
</dbReference>
<evidence type="ECO:0000313" key="4">
    <source>
        <dbReference type="EMBL" id="MDS3861229.1"/>
    </source>
</evidence>
<evidence type="ECO:0000256" key="2">
    <source>
        <dbReference type="ARBA" id="ARBA00022729"/>
    </source>
</evidence>
<evidence type="ECO:0000256" key="1">
    <source>
        <dbReference type="ARBA" id="ARBA00010062"/>
    </source>
</evidence>
<dbReference type="AlphaFoldDB" id="A0AAE4FS23"/>
<organism evidence="4 5">
    <name type="scientific">Pseudocalidococcus azoricus BACA0444</name>
    <dbReference type="NCBI Taxonomy" id="2918990"/>
    <lineage>
        <taxon>Bacteria</taxon>
        <taxon>Bacillati</taxon>
        <taxon>Cyanobacteriota</taxon>
        <taxon>Cyanophyceae</taxon>
        <taxon>Acaryochloridales</taxon>
        <taxon>Thermosynechococcaceae</taxon>
        <taxon>Pseudocalidococcus</taxon>
        <taxon>Pseudocalidococcus azoricus</taxon>
    </lineage>
</organism>
<evidence type="ECO:0000313" key="5">
    <source>
        <dbReference type="Proteomes" id="UP001268256"/>
    </source>
</evidence>
<comment type="caution">
    <text evidence="4">The sequence shown here is derived from an EMBL/GenBank/DDBJ whole genome shotgun (WGS) entry which is preliminary data.</text>
</comment>
<keyword evidence="5" id="KW-1185">Reference proteome</keyword>
<dbReference type="SUPFAM" id="SSF53822">
    <property type="entry name" value="Periplasmic binding protein-like I"/>
    <property type="match status" value="1"/>
</dbReference>
<name>A0AAE4FS23_9CYAN</name>
<dbReference type="EMBL" id="JAVMIP010000010">
    <property type="protein sequence ID" value="MDS3861229.1"/>
    <property type="molecule type" value="Genomic_DNA"/>
</dbReference>
<accession>A0AAE4FS23</accession>
<feature type="domain" description="Leucine-binding protein" evidence="3">
    <location>
        <begin position="46"/>
        <end position="392"/>
    </location>
</feature>